<keyword evidence="3" id="KW-1185">Reference proteome</keyword>
<feature type="compositionally biased region" description="Basic and acidic residues" evidence="1">
    <location>
        <begin position="12"/>
        <end position="22"/>
    </location>
</feature>
<comment type="caution">
    <text evidence="2">The sequence shown here is derived from an EMBL/GenBank/DDBJ whole genome shotgun (WGS) entry which is preliminary data.</text>
</comment>
<evidence type="ECO:0008006" key="4">
    <source>
        <dbReference type="Google" id="ProtNLM"/>
    </source>
</evidence>
<evidence type="ECO:0000313" key="2">
    <source>
        <dbReference type="EMBL" id="REG34672.1"/>
    </source>
</evidence>
<organism evidence="2 3">
    <name type="scientific">Archangium gephyra</name>
    <dbReference type="NCBI Taxonomy" id="48"/>
    <lineage>
        <taxon>Bacteria</taxon>
        <taxon>Pseudomonadati</taxon>
        <taxon>Myxococcota</taxon>
        <taxon>Myxococcia</taxon>
        <taxon>Myxococcales</taxon>
        <taxon>Cystobacterineae</taxon>
        <taxon>Archangiaceae</taxon>
        <taxon>Archangium</taxon>
    </lineage>
</organism>
<evidence type="ECO:0000313" key="3">
    <source>
        <dbReference type="Proteomes" id="UP000256345"/>
    </source>
</evidence>
<sequence>MSTSAAALPPQEPKKARDRQKSVVDPVLVGDVDAAIAAVRRTRKYGPGLLGGAFSSLLAALLVQSFPDVFPEGVTGQNLARALIVSVGLLGSLITAHVATRSSSPSPTAESVTPSSDPDNYWLLVLQAKLYVLLGRWSQEKYKRICAALDDEHFLHHLPERSRSLAYENPKPKKARRAKSVRSLTNPIVAAPIGQTTAIPPPAEQVAAPPNGQAINLMPSPEAPVPIDPGAAGGHIASTARERRPVRRP</sequence>
<feature type="region of interest" description="Disordered" evidence="1">
    <location>
        <begin position="200"/>
        <end position="249"/>
    </location>
</feature>
<dbReference type="Proteomes" id="UP000256345">
    <property type="component" value="Unassembled WGS sequence"/>
</dbReference>
<evidence type="ECO:0000256" key="1">
    <source>
        <dbReference type="SAM" id="MobiDB-lite"/>
    </source>
</evidence>
<dbReference type="EMBL" id="QUMU01000003">
    <property type="protein sequence ID" value="REG34672.1"/>
    <property type="molecule type" value="Genomic_DNA"/>
</dbReference>
<accession>A0ABX9K7E2</accession>
<name>A0ABX9K7E2_9BACT</name>
<proteinExistence type="predicted"/>
<feature type="region of interest" description="Disordered" evidence="1">
    <location>
        <begin position="1"/>
        <end position="22"/>
    </location>
</feature>
<gene>
    <name evidence="2" type="ORF">ATI61_103579</name>
</gene>
<protein>
    <recommendedName>
        <fullName evidence="4">DUF4231 domain-containing protein</fullName>
    </recommendedName>
</protein>
<reference evidence="2 3" key="1">
    <citation type="submission" date="2018-08" db="EMBL/GenBank/DDBJ databases">
        <title>Genomic Encyclopedia of Archaeal and Bacterial Type Strains, Phase II (KMG-II): from individual species to whole genera.</title>
        <authorList>
            <person name="Goeker M."/>
        </authorList>
    </citation>
    <scope>NUCLEOTIDE SEQUENCE [LARGE SCALE GENOMIC DNA]</scope>
    <source>
        <strain evidence="2 3">DSM 2261</strain>
    </source>
</reference>